<dbReference type="InterPro" id="IPR045694">
    <property type="entry name" value="DUF6058"/>
</dbReference>
<protein>
    <submittedName>
        <fullName evidence="1">Uncharacterized protein</fullName>
    </submittedName>
</protein>
<comment type="caution">
    <text evidence="1">The sequence shown here is derived from an EMBL/GenBank/DDBJ whole genome shotgun (WGS) entry which is preliminary data.</text>
</comment>
<reference evidence="1 2" key="1">
    <citation type="submission" date="2018-06" db="EMBL/GenBank/DDBJ databases">
        <title>Novel Chryseobacterium species.</title>
        <authorList>
            <person name="Newman J."/>
            <person name="Hugo C."/>
            <person name="Oosthuizen L."/>
            <person name="Charimba G."/>
        </authorList>
    </citation>
    <scope>NUCLEOTIDE SEQUENCE [LARGE SCALE GENOMIC DNA]</scope>
    <source>
        <strain evidence="1 2">7_F195</strain>
    </source>
</reference>
<dbReference type="Proteomes" id="UP000256257">
    <property type="component" value="Unassembled WGS sequence"/>
</dbReference>
<name>A0A3D9B362_9FLAO</name>
<dbReference type="Pfam" id="PF19531">
    <property type="entry name" value="DUF6058"/>
    <property type="match status" value="1"/>
</dbReference>
<sequence>MESNFEYISGNYITEERLCDITEITKDTLNVLIKNRLVPEASYVVTRSIKITSPLNDEFETEITEKYFSKNCVSLIEKNKETKDFHEYKTEFREKFIQNLMKHPDKNFAYHNAFNNDQEKLEEIFESEWEAYCNGIYGICTINSTEEEIVRKEIAVKKLIHFNTLLSQKTLNENEIEELIQLNKEFNEVAERFAPYQRASSSRGKYLDKILEDNSLGYLIKKY</sequence>
<proteinExistence type="predicted"/>
<evidence type="ECO:0000313" key="1">
    <source>
        <dbReference type="EMBL" id="REC47787.1"/>
    </source>
</evidence>
<dbReference type="AlphaFoldDB" id="A0A3D9B362"/>
<evidence type="ECO:0000313" key="2">
    <source>
        <dbReference type="Proteomes" id="UP000256257"/>
    </source>
</evidence>
<dbReference type="RefSeq" id="WP_115928162.1">
    <property type="nucleotide sequence ID" value="NZ_QNVV01000007.1"/>
</dbReference>
<accession>A0A3D9B362</accession>
<organism evidence="1 2">
    <name type="scientific">Chryseobacterium pennipullorum</name>
    <dbReference type="NCBI Taxonomy" id="2258963"/>
    <lineage>
        <taxon>Bacteria</taxon>
        <taxon>Pseudomonadati</taxon>
        <taxon>Bacteroidota</taxon>
        <taxon>Flavobacteriia</taxon>
        <taxon>Flavobacteriales</taxon>
        <taxon>Weeksellaceae</taxon>
        <taxon>Chryseobacterium group</taxon>
        <taxon>Chryseobacterium</taxon>
    </lineage>
</organism>
<gene>
    <name evidence="1" type="ORF">DRF67_10020</name>
</gene>
<dbReference type="EMBL" id="QNVV01000007">
    <property type="protein sequence ID" value="REC47787.1"/>
    <property type="molecule type" value="Genomic_DNA"/>
</dbReference>
<keyword evidence="2" id="KW-1185">Reference proteome</keyword>
<dbReference type="OrthoDB" id="7840905at2"/>